<dbReference type="PANTHER" id="PTHR19271">
    <property type="entry name" value="CYTOCHROME B"/>
    <property type="match status" value="1"/>
</dbReference>
<dbReference type="InterPro" id="IPR030689">
    <property type="entry name" value="Cytochrome_b"/>
</dbReference>
<reference evidence="21" key="1">
    <citation type="journal article" date="2015" name="Sci. Rep.">
        <title>The making of a branching annelid: an analysis of complete mitochondrial genome and ribosomal data of Ramisyllis multicaudata.</title>
        <authorList>
            <person name="Aguado M.T."/>
            <person name="Glasby C.J."/>
            <person name="Schroeder P.C."/>
            <person name="Weigert A."/>
            <person name="Bleidorn C."/>
        </authorList>
    </citation>
    <scope>NUCLEOTIDE SEQUENCE</scope>
</reference>
<keyword evidence="7 18" id="KW-0812">Transmembrane</keyword>
<proteinExistence type="inferred from homology"/>
<keyword evidence="6 18" id="KW-0679">Respiratory chain</keyword>
<dbReference type="InterPro" id="IPR048260">
    <property type="entry name" value="Cytochrome_b_C_euk/bac"/>
</dbReference>
<dbReference type="CTD" id="4519"/>
<evidence type="ECO:0000256" key="5">
    <source>
        <dbReference type="ARBA" id="ARBA00022617"/>
    </source>
</evidence>
<evidence type="ECO:0000256" key="11">
    <source>
        <dbReference type="ARBA" id="ARBA00022989"/>
    </source>
</evidence>
<dbReference type="PANTHER" id="PTHR19271:SF16">
    <property type="entry name" value="CYTOCHROME B"/>
    <property type="match status" value="1"/>
</dbReference>
<dbReference type="GeneID" id="25194560"/>
<dbReference type="InterPro" id="IPR005797">
    <property type="entry name" value="Cyt_b/b6_N"/>
</dbReference>
<evidence type="ECO:0000256" key="9">
    <source>
        <dbReference type="ARBA" id="ARBA00022792"/>
    </source>
</evidence>
<evidence type="ECO:0000256" key="1">
    <source>
        <dbReference type="ARBA" id="ARBA00002566"/>
    </source>
</evidence>
<feature type="transmembrane region" description="Helical" evidence="18">
    <location>
        <begin position="30"/>
        <end position="57"/>
    </location>
</feature>
<keyword evidence="11 18" id="KW-1133">Transmembrane helix</keyword>
<feature type="transmembrane region" description="Helical" evidence="18">
    <location>
        <begin position="179"/>
        <end position="201"/>
    </location>
</feature>
<evidence type="ECO:0000313" key="21">
    <source>
        <dbReference type="EMBL" id="AKS48915.1"/>
    </source>
</evidence>
<dbReference type="CDD" id="cd00284">
    <property type="entry name" value="Cytochrome_b_N"/>
    <property type="match status" value="1"/>
</dbReference>
<gene>
    <name evidence="21" type="primary">CYTB</name>
</gene>
<keyword evidence="8 17" id="KW-0479">Metal-binding</keyword>
<comment type="subcellular location">
    <subcellularLocation>
        <location evidence="2">Mitochondrion inner membrane</location>
        <topology evidence="2">Multi-pass membrane protein</topology>
    </subcellularLocation>
</comment>
<evidence type="ECO:0000256" key="12">
    <source>
        <dbReference type="ARBA" id="ARBA00023004"/>
    </source>
</evidence>
<feature type="domain" description="Cytochrome b/b6 C-terminal region profile" evidence="20">
    <location>
        <begin position="211"/>
        <end position="378"/>
    </location>
</feature>
<evidence type="ECO:0000259" key="20">
    <source>
        <dbReference type="PROSITE" id="PS51003"/>
    </source>
</evidence>
<dbReference type="GO" id="GO:0008121">
    <property type="term" value="F:quinol-cytochrome-c reductase activity"/>
    <property type="evidence" value="ECO:0007669"/>
    <property type="project" value="InterPro"/>
</dbReference>
<comment type="function">
    <text evidence="1 18">Component of the ubiquinol-cytochrome c reductase complex (complex III or cytochrome b-c1 complex) that is part of the mitochondrial respiratory chain. The b-c1 complex mediates electron transfer from ubiquinol to cytochrome c. Contributes to the generation of a proton gradient across the mitochondrial membrane that is then used for ATP synthesis.</text>
</comment>
<evidence type="ECO:0000256" key="16">
    <source>
        <dbReference type="PIRSR" id="PIRSR038885-1"/>
    </source>
</evidence>
<evidence type="ECO:0000256" key="13">
    <source>
        <dbReference type="ARBA" id="ARBA00023075"/>
    </source>
</evidence>
<dbReference type="EMBL" id="KR534502">
    <property type="protein sequence ID" value="AKS48915.1"/>
    <property type="molecule type" value="Genomic_DNA"/>
</dbReference>
<feature type="transmembrane region" description="Helical" evidence="18">
    <location>
        <begin position="78"/>
        <end position="99"/>
    </location>
</feature>
<feature type="transmembrane region" description="Helical" evidence="18">
    <location>
        <begin position="146"/>
        <end position="167"/>
    </location>
</feature>
<dbReference type="RefSeq" id="YP_009162049.1">
    <property type="nucleotide sequence ID" value="NC_027699.1"/>
</dbReference>
<evidence type="ECO:0000256" key="8">
    <source>
        <dbReference type="ARBA" id="ARBA00022723"/>
    </source>
</evidence>
<keyword evidence="5 17" id="KW-0349">Heme</keyword>
<evidence type="ECO:0000256" key="7">
    <source>
        <dbReference type="ARBA" id="ARBA00022692"/>
    </source>
</evidence>
<evidence type="ECO:0000259" key="19">
    <source>
        <dbReference type="PROSITE" id="PS51002"/>
    </source>
</evidence>
<feature type="domain" description="Cytochrome b/b6 N-terminal region profile" evidence="19">
    <location>
        <begin position="1"/>
        <end position="210"/>
    </location>
</feature>
<dbReference type="GO" id="GO:0005743">
    <property type="term" value="C:mitochondrial inner membrane"/>
    <property type="evidence" value="ECO:0007669"/>
    <property type="project" value="UniProtKB-SubCell"/>
</dbReference>
<comment type="similarity">
    <text evidence="18">Belongs to the cytochrome b family.</text>
</comment>
<evidence type="ECO:0000256" key="15">
    <source>
        <dbReference type="ARBA" id="ARBA00023136"/>
    </source>
</evidence>
<keyword evidence="12 17" id="KW-0408">Iron</keyword>
<feature type="binding site" description="axial binding residue" evidence="17">
    <location>
        <position position="98"/>
    </location>
    <ligand>
        <name>heme b</name>
        <dbReference type="ChEBI" id="CHEBI:60344"/>
        <label>b566</label>
    </ligand>
    <ligandPart>
        <name>Fe</name>
        <dbReference type="ChEBI" id="CHEBI:18248"/>
    </ligandPart>
</feature>
<evidence type="ECO:0000256" key="4">
    <source>
        <dbReference type="ARBA" id="ARBA00022448"/>
    </source>
</evidence>
<feature type="transmembrane region" description="Helical" evidence="18">
    <location>
        <begin position="350"/>
        <end position="368"/>
    </location>
</feature>
<feature type="binding site" description="axial binding residue" evidence="17">
    <location>
        <position position="183"/>
    </location>
    <ligand>
        <name>heme b</name>
        <dbReference type="ChEBI" id="CHEBI:60344"/>
        <label>b562</label>
    </ligand>
    <ligandPart>
        <name>Fe</name>
        <dbReference type="ChEBI" id="CHEBI:18248"/>
    </ligandPart>
</feature>
<feature type="transmembrane region" description="Helical" evidence="18">
    <location>
        <begin position="222"/>
        <end position="246"/>
    </location>
</feature>
<keyword evidence="9" id="KW-0999">Mitochondrion inner membrane</keyword>
<dbReference type="GO" id="GO:0046872">
    <property type="term" value="F:metal ion binding"/>
    <property type="evidence" value="ECO:0007669"/>
    <property type="project" value="UniProtKB-UniRule"/>
</dbReference>
<keyword evidence="10 18" id="KW-0249">Electron transport</keyword>
<evidence type="ECO:0000256" key="14">
    <source>
        <dbReference type="ARBA" id="ARBA00023128"/>
    </source>
</evidence>
<keyword evidence="14 18" id="KW-0496">Mitochondrion</keyword>
<comment type="cofactor">
    <cofactor evidence="18">
        <name>heme b</name>
        <dbReference type="ChEBI" id="CHEBI:60344"/>
    </cofactor>
    <text evidence="18">Binds 2 heme groups non-covalently.</text>
</comment>
<dbReference type="Pfam" id="PF00032">
    <property type="entry name" value="Cytochrom_B_C"/>
    <property type="match status" value="1"/>
</dbReference>
<dbReference type="GO" id="GO:0006122">
    <property type="term" value="P:mitochondrial electron transport, ubiquinol to cytochrome c"/>
    <property type="evidence" value="ECO:0007669"/>
    <property type="project" value="TreeGrafter"/>
</dbReference>
<evidence type="ECO:0000256" key="18">
    <source>
        <dbReference type="RuleBase" id="RU362117"/>
    </source>
</evidence>
<feature type="binding site" evidence="16">
    <location>
        <position position="202"/>
    </location>
    <ligand>
        <name>a ubiquinone</name>
        <dbReference type="ChEBI" id="CHEBI:16389"/>
    </ligand>
</feature>
<dbReference type="AlphaFoldDB" id="A0A0K0YD74"/>
<dbReference type="InterPro" id="IPR016174">
    <property type="entry name" value="Di-haem_cyt_TM"/>
</dbReference>
<evidence type="ECO:0000256" key="6">
    <source>
        <dbReference type="ARBA" id="ARBA00022660"/>
    </source>
</evidence>
<comment type="cofactor">
    <cofactor evidence="17">
        <name>heme</name>
        <dbReference type="ChEBI" id="CHEBI:30413"/>
    </cofactor>
    <text evidence="17">Binds 2 heme groups non-covalently.</text>
</comment>
<dbReference type="Gene3D" id="1.20.810.10">
    <property type="entry name" value="Cytochrome Bc1 Complex, Chain C"/>
    <property type="match status" value="1"/>
</dbReference>
<dbReference type="SUPFAM" id="SSF81648">
    <property type="entry name" value="a domain/subunit of cytochrome bc1 complex (Ubiquinol-cytochrome c reductase)"/>
    <property type="match status" value="1"/>
</dbReference>
<feature type="transmembrane region" description="Helical" evidence="18">
    <location>
        <begin position="114"/>
        <end position="134"/>
    </location>
</feature>
<dbReference type="GO" id="GO:0045275">
    <property type="term" value="C:respiratory chain complex III"/>
    <property type="evidence" value="ECO:0007669"/>
    <property type="project" value="InterPro"/>
</dbReference>
<dbReference type="PROSITE" id="PS51002">
    <property type="entry name" value="CYTB_NTER"/>
    <property type="match status" value="1"/>
</dbReference>
<dbReference type="GO" id="GO:0016491">
    <property type="term" value="F:oxidoreductase activity"/>
    <property type="evidence" value="ECO:0007669"/>
    <property type="project" value="UniProtKB-UniRule"/>
</dbReference>
<dbReference type="InterPro" id="IPR027387">
    <property type="entry name" value="Cytb/b6-like_sf"/>
</dbReference>
<dbReference type="InterPro" id="IPR036150">
    <property type="entry name" value="Cyt_b/b6_C_sf"/>
</dbReference>
<accession>A0A0K0YD74</accession>
<dbReference type="InterPro" id="IPR005798">
    <property type="entry name" value="Cyt_b/b6_C"/>
</dbReference>
<evidence type="ECO:0000256" key="3">
    <source>
        <dbReference type="ARBA" id="ARBA00013531"/>
    </source>
</evidence>
<dbReference type="InterPro" id="IPR048259">
    <property type="entry name" value="Cytochrome_b_N_euk/bac"/>
</dbReference>
<evidence type="ECO:0000256" key="10">
    <source>
        <dbReference type="ARBA" id="ARBA00022982"/>
    </source>
</evidence>
<name>A0A0K0YD74_RAMMU</name>
<feature type="binding site" description="axial binding residue" evidence="17">
    <location>
        <position position="197"/>
    </location>
    <ligand>
        <name>heme b</name>
        <dbReference type="ChEBI" id="CHEBI:60344"/>
        <label>b566</label>
    </ligand>
    <ligandPart>
        <name>Fe</name>
        <dbReference type="ChEBI" id="CHEBI:18248"/>
    </ligandPart>
</feature>
<geneLocation type="mitochondrion" evidence="21"/>
<keyword evidence="15 18" id="KW-0472">Membrane</keyword>
<dbReference type="PIRSF" id="PIRSF038885">
    <property type="entry name" value="COB"/>
    <property type="match status" value="1"/>
</dbReference>
<dbReference type="PROSITE" id="PS51003">
    <property type="entry name" value="CYTB_CTER"/>
    <property type="match status" value="1"/>
</dbReference>
<dbReference type="CDD" id="cd00290">
    <property type="entry name" value="cytochrome_b_C"/>
    <property type="match status" value="1"/>
</dbReference>
<keyword evidence="13" id="KW-0830">Ubiquinone</keyword>
<keyword evidence="4 18" id="KW-0813">Transport</keyword>
<feature type="transmembrane region" description="Helical" evidence="18">
    <location>
        <begin position="285"/>
        <end position="305"/>
    </location>
</feature>
<dbReference type="Pfam" id="PF00033">
    <property type="entry name" value="Cytochrome_B"/>
    <property type="match status" value="1"/>
</dbReference>
<feature type="binding site" description="axial binding residue" evidence="17">
    <location>
        <position position="84"/>
    </location>
    <ligand>
        <name>heme b</name>
        <dbReference type="ChEBI" id="CHEBI:60344"/>
        <label>b562</label>
    </ligand>
    <ligandPart>
        <name>Fe</name>
        <dbReference type="ChEBI" id="CHEBI:18248"/>
    </ligandPart>
</feature>
<organism evidence="21">
    <name type="scientific">Ramisyllis multicaudata</name>
    <name type="common">Polychaete worm</name>
    <dbReference type="NCBI Taxonomy" id="1166726"/>
    <lineage>
        <taxon>Eukaryota</taxon>
        <taxon>Metazoa</taxon>
        <taxon>Spiralia</taxon>
        <taxon>Lophotrochozoa</taxon>
        <taxon>Annelida</taxon>
        <taxon>Polychaeta</taxon>
        <taxon>Errantia</taxon>
        <taxon>Phyllodocida</taxon>
        <taxon>Syllidae</taxon>
        <taxon>Ramisyllis</taxon>
    </lineage>
</organism>
<evidence type="ECO:0000256" key="17">
    <source>
        <dbReference type="PIRSR" id="PIRSR038885-2"/>
    </source>
</evidence>
<evidence type="ECO:0000256" key="2">
    <source>
        <dbReference type="ARBA" id="ARBA00004448"/>
    </source>
</evidence>
<dbReference type="SUPFAM" id="SSF81342">
    <property type="entry name" value="Transmembrane di-heme cytochromes"/>
    <property type="match status" value="1"/>
</dbReference>
<protein>
    <recommendedName>
        <fullName evidence="3 18">Cytochrome b</fullName>
    </recommendedName>
</protein>
<feature type="transmembrane region" description="Helical" evidence="18">
    <location>
        <begin position="317"/>
        <end position="338"/>
    </location>
</feature>
<sequence>MFTPHRKSNKLAALVNNLVIDLPTPINLSIWWNFGSLLGLCLAVQVVTGLFLAMHYSPHTDLAFHSVAHIARDVTSGWFLRSLHANGASAFFMCMYLHMARSLYYGSYKNVETWNVGVTMLIISMATAFMGYLLPWGQMSFWGATVITNMFSAIPYIGVTLVEWLWGGFSVNNATLNRFFALHFILPFMLIALILAHLMFLHSTGSNNPLGISSNIHKTPFHMYYSVKDLVGMILLLMLVMTILFYSPNILGDPENFIPANPLTTPTHIKPEWYFLWAYTILRSIPNKLGGVIAMFSAILMLYLLPLSTHHKRGMAYYPPTQFLIWTFISVTLMLTWIGGRPVEPPFETLGKIMTFLYFSSMMMIVISNHKWDNATIN</sequence>